<dbReference type="Proteomes" id="UP001583186">
    <property type="component" value="Unassembled WGS sequence"/>
</dbReference>
<keyword evidence="4" id="KW-1185">Reference proteome</keyword>
<proteinExistence type="predicted"/>
<feature type="region of interest" description="Disordered" evidence="1">
    <location>
        <begin position="467"/>
        <end position="486"/>
    </location>
</feature>
<dbReference type="PANTHER" id="PTHR33112:SF12">
    <property type="entry name" value="HETEROKARYON INCOMPATIBILITY DOMAIN-CONTAINING PROTEIN"/>
    <property type="match status" value="1"/>
</dbReference>
<gene>
    <name evidence="3" type="ORF">Sste5346_004084</name>
</gene>
<protein>
    <recommendedName>
        <fullName evidence="2">Heterokaryon incompatibility domain-containing protein</fullName>
    </recommendedName>
</protein>
<comment type="caution">
    <text evidence="3">The sequence shown here is derived from an EMBL/GenBank/DDBJ whole genome shotgun (WGS) entry which is preliminary data.</text>
</comment>
<feature type="domain" description="Heterokaryon incompatibility" evidence="2">
    <location>
        <begin position="264"/>
        <end position="407"/>
    </location>
</feature>
<feature type="compositionally biased region" description="Polar residues" evidence="1">
    <location>
        <begin position="470"/>
        <end position="479"/>
    </location>
</feature>
<name>A0ABR3Z9T5_9PEZI</name>
<dbReference type="PANTHER" id="PTHR33112">
    <property type="entry name" value="DOMAIN PROTEIN, PUTATIVE-RELATED"/>
    <property type="match status" value="1"/>
</dbReference>
<evidence type="ECO:0000313" key="3">
    <source>
        <dbReference type="EMBL" id="KAL1897348.1"/>
    </source>
</evidence>
<evidence type="ECO:0000313" key="4">
    <source>
        <dbReference type="Proteomes" id="UP001583186"/>
    </source>
</evidence>
<organism evidence="3 4">
    <name type="scientific">Sporothrix stenoceras</name>
    <dbReference type="NCBI Taxonomy" id="5173"/>
    <lineage>
        <taxon>Eukaryota</taxon>
        <taxon>Fungi</taxon>
        <taxon>Dikarya</taxon>
        <taxon>Ascomycota</taxon>
        <taxon>Pezizomycotina</taxon>
        <taxon>Sordariomycetes</taxon>
        <taxon>Sordariomycetidae</taxon>
        <taxon>Ophiostomatales</taxon>
        <taxon>Ophiostomataceae</taxon>
        <taxon>Sporothrix</taxon>
    </lineage>
</organism>
<dbReference type="EMBL" id="JAWCUI010000019">
    <property type="protein sequence ID" value="KAL1897348.1"/>
    <property type="molecule type" value="Genomic_DNA"/>
</dbReference>
<sequence>MAYLCLLCHQAGHKTANCPDGKKPRGTNKPGPKAIVAFPPKKNQQKPDALCGRCTDLRLLDLLLREDVHDELVGDFEVATNNLQLHRNLGPYRSIEFVDTCPLCRLLFSIFPPEDTNIEPNEDYLLKPLRTYNRLGGSLKGVQKARQYEQYTVSVSVIAKPMLSKQAVELLAMAEYQFMYETSIGIVGMPSLPSSGPPPSTARVGLPIRAREPLVDYKTIQSWLHHCDTQHPDCTSVWVDELLTTSMIDVQTLKIVPCPPNCTYIALSYVWGPIIPEEGALKKGTLPPTITDAMEATRQLGIRYLWVDALCIDQDPSSPTKMQQLSIMDRIYAGAYATLVAFYGDSSLFGLRGTTPARARTVQPRETIVDVKNGGAAYELSAMYPTMAAEWEYPSCTHRTRAWTLQEEYLSQRLIIFGQDQMHYRCQNMVVQETVDETKDPAKILDLLVSVEGETGEYFRELSRSRALGSGNNKTSQAGGPTPARRRQMAATQFVSCIGDYTSRQMTQDRDSLNACLGMLSYLKRMATLQDFVWGLPLRDFPLSLMWLHGVSSGTGNIKPKPPRRRPAFPSWSFVGWQGEATYLLPDNLMPTAEKTERVRQDMARKEMADDLCIKFVDIQDQTLIMAGWTVRFEIQTAPFSTAFVPGKPNDPIGMLTQNDERHPTTLPSGVFDFVVVQRQTRNMGNGRFRHVLYLVMLDDNGPRALPSRRTLVQWNVESSFIPTPAYAAMLKRNDKIQMV</sequence>
<dbReference type="Pfam" id="PF06985">
    <property type="entry name" value="HET"/>
    <property type="match status" value="1"/>
</dbReference>
<evidence type="ECO:0000259" key="2">
    <source>
        <dbReference type="Pfam" id="PF06985"/>
    </source>
</evidence>
<dbReference type="InterPro" id="IPR010730">
    <property type="entry name" value="HET"/>
</dbReference>
<reference evidence="3 4" key="1">
    <citation type="journal article" date="2024" name="IMA Fungus">
        <title>IMA Genome - F19 : A genome assembly and annotation guide to empower mycologists, including annotated draft genome sequences of Ceratocystis pirilliformis, Diaporthe australafricana, Fusarium ophioides, Paecilomyces lecythidis, and Sporothrix stenoceras.</title>
        <authorList>
            <person name="Aylward J."/>
            <person name="Wilson A.M."/>
            <person name="Visagie C.M."/>
            <person name="Spraker J."/>
            <person name="Barnes I."/>
            <person name="Buitendag C."/>
            <person name="Ceriani C."/>
            <person name="Del Mar Angel L."/>
            <person name="du Plessis D."/>
            <person name="Fuchs T."/>
            <person name="Gasser K."/>
            <person name="Kramer D."/>
            <person name="Li W."/>
            <person name="Munsamy K."/>
            <person name="Piso A."/>
            <person name="Price J.L."/>
            <person name="Sonnekus B."/>
            <person name="Thomas C."/>
            <person name="van der Nest A."/>
            <person name="van Dijk A."/>
            <person name="van Heerden A."/>
            <person name="van Vuuren N."/>
            <person name="Yilmaz N."/>
            <person name="Duong T.A."/>
            <person name="van der Merwe N.A."/>
            <person name="Wingfield M.J."/>
            <person name="Wingfield B.D."/>
        </authorList>
    </citation>
    <scope>NUCLEOTIDE SEQUENCE [LARGE SCALE GENOMIC DNA]</scope>
    <source>
        <strain evidence="3 4">CMW 5346</strain>
    </source>
</reference>
<accession>A0ABR3Z9T5</accession>
<evidence type="ECO:0000256" key="1">
    <source>
        <dbReference type="SAM" id="MobiDB-lite"/>
    </source>
</evidence>